<organism evidence="4 5">
    <name type="scientific">Pseudarthrobacter phenanthrenivorans</name>
    <name type="common">Arthrobacter phenanthrenivorans</name>
    <dbReference type="NCBI Taxonomy" id="361575"/>
    <lineage>
        <taxon>Bacteria</taxon>
        <taxon>Bacillati</taxon>
        <taxon>Actinomycetota</taxon>
        <taxon>Actinomycetes</taxon>
        <taxon>Micrococcales</taxon>
        <taxon>Micrococcaceae</taxon>
        <taxon>Pseudarthrobacter</taxon>
    </lineage>
</organism>
<dbReference type="PRINTS" id="PR00081">
    <property type="entry name" value="GDHRDH"/>
</dbReference>
<evidence type="ECO:0000256" key="2">
    <source>
        <dbReference type="ARBA" id="ARBA00023002"/>
    </source>
</evidence>
<sequence>MSLKDQVVLVTGSSGGIGDAAVSALTAEGAIVIGADRSPKEDQNLKAFYPLDITSEQQCAATIQEITSKHGRIDVLIHAAGVLGPTPGIMETTTEEFDSILRINTSATFTMVRETAKSMLETGTAGAIVVLSSVAAKESRLNYLPYNASKLAVLHIMWSFAELLGPNGISVNAIAPGPVNTPMWAQFAKDSGPDAAANRAKRAAQLPMRRFAEPDEVARAILFLADPDNRYITGVSLDVAGGAHLGIGT</sequence>
<evidence type="ECO:0000259" key="3">
    <source>
        <dbReference type="SMART" id="SM00822"/>
    </source>
</evidence>
<dbReference type="PANTHER" id="PTHR42760">
    <property type="entry name" value="SHORT-CHAIN DEHYDROGENASES/REDUCTASES FAMILY MEMBER"/>
    <property type="match status" value="1"/>
</dbReference>
<dbReference type="RefSeq" id="WP_043449585.1">
    <property type="nucleotide sequence ID" value="NZ_JWTB01000005.1"/>
</dbReference>
<dbReference type="SMART" id="SM00822">
    <property type="entry name" value="PKS_KR"/>
    <property type="match status" value="1"/>
</dbReference>
<dbReference type="Pfam" id="PF13561">
    <property type="entry name" value="adh_short_C2"/>
    <property type="match status" value="1"/>
</dbReference>
<evidence type="ECO:0000313" key="5">
    <source>
        <dbReference type="Proteomes" id="UP000031196"/>
    </source>
</evidence>
<dbReference type="GO" id="GO:0048038">
    <property type="term" value="F:quinone binding"/>
    <property type="evidence" value="ECO:0007669"/>
    <property type="project" value="TreeGrafter"/>
</dbReference>
<evidence type="ECO:0000313" key="4">
    <source>
        <dbReference type="EMBL" id="KIC69231.1"/>
    </source>
</evidence>
<comment type="caution">
    <text evidence="4">The sequence shown here is derived from an EMBL/GenBank/DDBJ whole genome shotgun (WGS) entry which is preliminary data.</text>
</comment>
<evidence type="ECO:0000256" key="1">
    <source>
        <dbReference type="ARBA" id="ARBA00006484"/>
    </source>
</evidence>
<dbReference type="GO" id="GO:0016616">
    <property type="term" value="F:oxidoreductase activity, acting on the CH-OH group of donors, NAD or NADP as acceptor"/>
    <property type="evidence" value="ECO:0007669"/>
    <property type="project" value="TreeGrafter"/>
</dbReference>
<dbReference type="FunFam" id="3.40.50.720:FF:000084">
    <property type="entry name" value="Short-chain dehydrogenase reductase"/>
    <property type="match status" value="1"/>
</dbReference>
<dbReference type="InterPro" id="IPR002347">
    <property type="entry name" value="SDR_fam"/>
</dbReference>
<dbReference type="AlphaFoldDB" id="A0A0B4DRC2"/>
<proteinExistence type="inferred from homology"/>
<dbReference type="PROSITE" id="PS00061">
    <property type="entry name" value="ADH_SHORT"/>
    <property type="match status" value="1"/>
</dbReference>
<gene>
    <name evidence="4" type="ORF">RM50_02560</name>
</gene>
<reference evidence="4 5" key="1">
    <citation type="submission" date="2014-12" db="EMBL/GenBank/DDBJ databases">
        <title>Genome sequencing of Arthrobacter phenanthrenivorans SWC37.</title>
        <authorList>
            <person name="Tan P.W."/>
            <person name="Chan K.-G."/>
        </authorList>
    </citation>
    <scope>NUCLEOTIDE SEQUENCE [LARGE SCALE GENOMIC DNA]</scope>
    <source>
        <strain evidence="4 5">SWC37</strain>
    </source>
</reference>
<dbReference type="InterPro" id="IPR057326">
    <property type="entry name" value="KR_dom"/>
</dbReference>
<dbReference type="SUPFAM" id="SSF51735">
    <property type="entry name" value="NAD(P)-binding Rossmann-fold domains"/>
    <property type="match status" value="1"/>
</dbReference>
<name>A0A0B4DRC2_PSEPS</name>
<dbReference type="CDD" id="cd05233">
    <property type="entry name" value="SDR_c"/>
    <property type="match status" value="1"/>
</dbReference>
<comment type="similarity">
    <text evidence="1">Belongs to the short-chain dehydrogenases/reductases (SDR) family.</text>
</comment>
<dbReference type="EMBL" id="JWTB01000005">
    <property type="protein sequence ID" value="KIC69231.1"/>
    <property type="molecule type" value="Genomic_DNA"/>
</dbReference>
<dbReference type="GO" id="GO:0006633">
    <property type="term" value="P:fatty acid biosynthetic process"/>
    <property type="evidence" value="ECO:0007669"/>
    <property type="project" value="TreeGrafter"/>
</dbReference>
<dbReference type="InterPro" id="IPR036291">
    <property type="entry name" value="NAD(P)-bd_dom_sf"/>
</dbReference>
<accession>A0A0B4DRC2</accession>
<dbReference type="OrthoDB" id="4288312at2"/>
<feature type="domain" description="Ketoreductase" evidence="3">
    <location>
        <begin position="6"/>
        <end position="177"/>
    </location>
</feature>
<dbReference type="Gene3D" id="3.40.50.720">
    <property type="entry name" value="NAD(P)-binding Rossmann-like Domain"/>
    <property type="match status" value="1"/>
</dbReference>
<dbReference type="PRINTS" id="PR00080">
    <property type="entry name" value="SDRFAMILY"/>
</dbReference>
<keyword evidence="2" id="KW-0560">Oxidoreductase</keyword>
<protein>
    <submittedName>
        <fullName evidence="4">Short-chain dehydrogenase</fullName>
    </submittedName>
</protein>
<dbReference type="Proteomes" id="UP000031196">
    <property type="component" value="Unassembled WGS sequence"/>
</dbReference>
<dbReference type="InterPro" id="IPR020904">
    <property type="entry name" value="Sc_DH/Rdtase_CS"/>
</dbReference>
<dbReference type="PANTHER" id="PTHR42760:SF133">
    <property type="entry name" value="3-OXOACYL-[ACYL-CARRIER-PROTEIN] REDUCTASE"/>
    <property type="match status" value="1"/>
</dbReference>